<evidence type="ECO:0000313" key="3">
    <source>
        <dbReference type="Proteomes" id="UP001187192"/>
    </source>
</evidence>
<evidence type="ECO:0000256" key="1">
    <source>
        <dbReference type="SAM" id="MobiDB-lite"/>
    </source>
</evidence>
<proteinExistence type="predicted"/>
<dbReference type="AlphaFoldDB" id="A0AA88EII0"/>
<evidence type="ECO:0000313" key="2">
    <source>
        <dbReference type="EMBL" id="GMN75602.1"/>
    </source>
</evidence>
<protein>
    <submittedName>
        <fullName evidence="2">Uncharacterized protein</fullName>
    </submittedName>
</protein>
<organism evidence="2 3">
    <name type="scientific">Ficus carica</name>
    <name type="common">Common fig</name>
    <dbReference type="NCBI Taxonomy" id="3494"/>
    <lineage>
        <taxon>Eukaryota</taxon>
        <taxon>Viridiplantae</taxon>
        <taxon>Streptophyta</taxon>
        <taxon>Embryophyta</taxon>
        <taxon>Tracheophyta</taxon>
        <taxon>Spermatophyta</taxon>
        <taxon>Magnoliopsida</taxon>
        <taxon>eudicotyledons</taxon>
        <taxon>Gunneridae</taxon>
        <taxon>Pentapetalae</taxon>
        <taxon>rosids</taxon>
        <taxon>fabids</taxon>
        <taxon>Rosales</taxon>
        <taxon>Moraceae</taxon>
        <taxon>Ficeae</taxon>
        <taxon>Ficus</taxon>
    </lineage>
</organism>
<accession>A0AA88EII0</accession>
<name>A0AA88EII0_FICCA</name>
<reference evidence="2" key="1">
    <citation type="submission" date="2023-07" db="EMBL/GenBank/DDBJ databases">
        <title>draft genome sequence of fig (Ficus carica).</title>
        <authorList>
            <person name="Takahashi T."/>
            <person name="Nishimura K."/>
        </authorList>
    </citation>
    <scope>NUCLEOTIDE SEQUENCE</scope>
</reference>
<gene>
    <name evidence="2" type="ORF">TIFTF001_056252</name>
</gene>
<dbReference type="EMBL" id="BTGU01020096">
    <property type="protein sequence ID" value="GMN75602.1"/>
    <property type="molecule type" value="Genomic_DNA"/>
</dbReference>
<comment type="caution">
    <text evidence="2">The sequence shown here is derived from an EMBL/GenBank/DDBJ whole genome shotgun (WGS) entry which is preliminary data.</text>
</comment>
<dbReference type="Proteomes" id="UP001187192">
    <property type="component" value="Unassembled WGS sequence"/>
</dbReference>
<sequence length="50" mass="5558">MKENPERDLTWFSFETIQQHVAATKELESPGTHYRSLPKAGPAEAKDSAG</sequence>
<feature type="region of interest" description="Disordered" evidence="1">
    <location>
        <begin position="25"/>
        <end position="50"/>
    </location>
</feature>
<keyword evidence="3" id="KW-1185">Reference proteome</keyword>